<keyword evidence="14" id="KW-1185">Reference proteome</keyword>
<dbReference type="FunFam" id="1.10.10.10:FF:000099">
    <property type="entry name" value="Two-component system response regulator TorR"/>
    <property type="match status" value="1"/>
</dbReference>
<gene>
    <name evidence="13" type="ORF">SAMN04488094_102500</name>
</gene>
<evidence type="ECO:0000259" key="11">
    <source>
        <dbReference type="PROSITE" id="PS50110"/>
    </source>
</evidence>
<dbReference type="Pfam" id="PF00486">
    <property type="entry name" value="Trans_reg_C"/>
    <property type="match status" value="1"/>
</dbReference>
<evidence type="ECO:0000256" key="5">
    <source>
        <dbReference type="ARBA" id="ARBA00023015"/>
    </source>
</evidence>
<dbReference type="OrthoDB" id="9802426at2"/>
<dbReference type="GO" id="GO:0006355">
    <property type="term" value="P:regulation of DNA-templated transcription"/>
    <property type="evidence" value="ECO:0007669"/>
    <property type="project" value="InterPro"/>
</dbReference>
<keyword evidence="5" id="KW-0805">Transcription regulation</keyword>
<dbReference type="GO" id="GO:0005829">
    <property type="term" value="C:cytosol"/>
    <property type="evidence" value="ECO:0007669"/>
    <property type="project" value="TreeGrafter"/>
</dbReference>
<dbReference type="Gene3D" id="3.40.50.2300">
    <property type="match status" value="1"/>
</dbReference>
<protein>
    <recommendedName>
        <fullName evidence="8">Regulatory protein VirG</fullName>
    </recommendedName>
</protein>
<feature type="DNA-binding region" description="OmpR/PhoB-type" evidence="10">
    <location>
        <begin position="138"/>
        <end position="238"/>
    </location>
</feature>
<dbReference type="GO" id="GO:0000156">
    <property type="term" value="F:phosphorelay response regulator activity"/>
    <property type="evidence" value="ECO:0007669"/>
    <property type="project" value="TreeGrafter"/>
</dbReference>
<evidence type="ECO:0000256" key="9">
    <source>
        <dbReference type="PROSITE-ProRule" id="PRU00169"/>
    </source>
</evidence>
<dbReference type="PROSITE" id="PS50110">
    <property type="entry name" value="RESPONSE_REGULATORY"/>
    <property type="match status" value="1"/>
</dbReference>
<keyword evidence="7" id="KW-0804">Transcription</keyword>
<feature type="domain" description="Response regulatory" evidence="11">
    <location>
        <begin position="8"/>
        <end position="121"/>
    </location>
</feature>
<keyword evidence="6 10" id="KW-0238">DNA-binding</keyword>
<sequence>MTDALNPTVLICDDEVDLCEMLSEYLGKRGFTVTVAHDAAQMRQRLTEGDVDLILLDVNMPGEDGLTALRALRADDRTPVVMLTAAGETIDRIVGLEMGADDYLGKPVDLRELEARIKAVLRRAPSQADAPTIVNGQRRVVPFGPYTLDIDAAKLSRDGGEEVPLTAMEFRLLKLFAENRSRVLNRDQILEQAHDRSWDPFDRSIDIRISRLRRKIEANPNKPGLIRTVRGIGYVFDPD</sequence>
<organism evidence="13 14">
    <name type="scientific">Tropicimonas isoalkanivorans</name>
    <dbReference type="NCBI Taxonomy" id="441112"/>
    <lineage>
        <taxon>Bacteria</taxon>
        <taxon>Pseudomonadati</taxon>
        <taxon>Pseudomonadota</taxon>
        <taxon>Alphaproteobacteria</taxon>
        <taxon>Rhodobacterales</taxon>
        <taxon>Roseobacteraceae</taxon>
        <taxon>Tropicimonas</taxon>
    </lineage>
</organism>
<dbReference type="RefSeq" id="WP_093359840.1">
    <property type="nucleotide sequence ID" value="NZ_FOLG01000002.1"/>
</dbReference>
<dbReference type="InterPro" id="IPR011006">
    <property type="entry name" value="CheY-like_superfamily"/>
</dbReference>
<dbReference type="PANTHER" id="PTHR48111:SF4">
    <property type="entry name" value="DNA-BINDING DUAL TRANSCRIPTIONAL REGULATOR OMPR"/>
    <property type="match status" value="1"/>
</dbReference>
<evidence type="ECO:0000313" key="13">
    <source>
        <dbReference type="EMBL" id="SFC09024.1"/>
    </source>
</evidence>
<reference evidence="13 14" key="1">
    <citation type="submission" date="2016-10" db="EMBL/GenBank/DDBJ databases">
        <authorList>
            <person name="de Groot N.N."/>
        </authorList>
    </citation>
    <scope>NUCLEOTIDE SEQUENCE [LARGE SCALE GENOMIC DNA]</scope>
    <source>
        <strain evidence="13 14">DSM 19548</strain>
    </source>
</reference>
<evidence type="ECO:0000313" key="14">
    <source>
        <dbReference type="Proteomes" id="UP000198728"/>
    </source>
</evidence>
<dbReference type="Proteomes" id="UP000198728">
    <property type="component" value="Unassembled WGS sequence"/>
</dbReference>
<evidence type="ECO:0000256" key="3">
    <source>
        <dbReference type="ARBA" id="ARBA00022553"/>
    </source>
</evidence>
<dbReference type="Gene3D" id="1.10.10.10">
    <property type="entry name" value="Winged helix-like DNA-binding domain superfamily/Winged helix DNA-binding domain"/>
    <property type="match status" value="1"/>
</dbReference>
<evidence type="ECO:0000256" key="8">
    <source>
        <dbReference type="ARBA" id="ARBA00067337"/>
    </source>
</evidence>
<evidence type="ECO:0000256" key="6">
    <source>
        <dbReference type="ARBA" id="ARBA00023125"/>
    </source>
</evidence>
<dbReference type="InterPro" id="IPR036388">
    <property type="entry name" value="WH-like_DNA-bd_sf"/>
</dbReference>
<dbReference type="SUPFAM" id="SSF52172">
    <property type="entry name" value="CheY-like"/>
    <property type="match status" value="1"/>
</dbReference>
<evidence type="ECO:0000256" key="4">
    <source>
        <dbReference type="ARBA" id="ARBA00023012"/>
    </source>
</evidence>
<dbReference type="PROSITE" id="PS51755">
    <property type="entry name" value="OMPR_PHOB"/>
    <property type="match status" value="1"/>
</dbReference>
<dbReference type="Pfam" id="PF00072">
    <property type="entry name" value="Response_reg"/>
    <property type="match status" value="1"/>
</dbReference>
<dbReference type="EMBL" id="FOLG01000002">
    <property type="protein sequence ID" value="SFC09024.1"/>
    <property type="molecule type" value="Genomic_DNA"/>
</dbReference>
<keyword evidence="3 9" id="KW-0597">Phosphoprotein</keyword>
<dbReference type="GO" id="GO:0032993">
    <property type="term" value="C:protein-DNA complex"/>
    <property type="evidence" value="ECO:0007669"/>
    <property type="project" value="TreeGrafter"/>
</dbReference>
<evidence type="ECO:0000256" key="10">
    <source>
        <dbReference type="PROSITE-ProRule" id="PRU01091"/>
    </source>
</evidence>
<dbReference type="InterPro" id="IPR016032">
    <property type="entry name" value="Sig_transdc_resp-reg_C-effctor"/>
</dbReference>
<dbReference type="SMART" id="SM00862">
    <property type="entry name" value="Trans_reg_C"/>
    <property type="match status" value="1"/>
</dbReference>
<dbReference type="SMART" id="SM00448">
    <property type="entry name" value="REC"/>
    <property type="match status" value="1"/>
</dbReference>
<dbReference type="STRING" id="441112.SAMN04488094_102500"/>
<evidence type="ECO:0000256" key="7">
    <source>
        <dbReference type="ARBA" id="ARBA00023163"/>
    </source>
</evidence>
<dbReference type="InterPro" id="IPR001867">
    <property type="entry name" value="OmpR/PhoB-type_DNA-bd"/>
</dbReference>
<dbReference type="Gene3D" id="6.10.250.690">
    <property type="match status" value="1"/>
</dbReference>
<feature type="modified residue" description="4-aspartylphosphate" evidence="9">
    <location>
        <position position="57"/>
    </location>
</feature>
<dbReference type="CDD" id="cd00383">
    <property type="entry name" value="trans_reg_C"/>
    <property type="match status" value="1"/>
</dbReference>
<keyword evidence="4" id="KW-0902">Two-component regulatory system</keyword>
<dbReference type="PANTHER" id="PTHR48111">
    <property type="entry name" value="REGULATOR OF RPOS"/>
    <property type="match status" value="1"/>
</dbReference>
<dbReference type="GO" id="GO:0000976">
    <property type="term" value="F:transcription cis-regulatory region binding"/>
    <property type="evidence" value="ECO:0007669"/>
    <property type="project" value="TreeGrafter"/>
</dbReference>
<keyword evidence="2" id="KW-0963">Cytoplasm</keyword>
<evidence type="ECO:0000256" key="2">
    <source>
        <dbReference type="ARBA" id="ARBA00022490"/>
    </source>
</evidence>
<evidence type="ECO:0000256" key="1">
    <source>
        <dbReference type="ARBA" id="ARBA00004496"/>
    </source>
</evidence>
<name>A0A1I1GBX1_9RHOB</name>
<dbReference type="InterPro" id="IPR039420">
    <property type="entry name" value="WalR-like"/>
</dbReference>
<feature type="domain" description="OmpR/PhoB-type" evidence="12">
    <location>
        <begin position="138"/>
        <end position="238"/>
    </location>
</feature>
<accession>A0A1I1GBX1</accession>
<dbReference type="AlphaFoldDB" id="A0A1I1GBX1"/>
<dbReference type="SUPFAM" id="SSF46894">
    <property type="entry name" value="C-terminal effector domain of the bipartite response regulators"/>
    <property type="match status" value="1"/>
</dbReference>
<proteinExistence type="predicted"/>
<comment type="subcellular location">
    <subcellularLocation>
        <location evidence="1">Cytoplasm</location>
    </subcellularLocation>
</comment>
<dbReference type="InterPro" id="IPR001789">
    <property type="entry name" value="Sig_transdc_resp-reg_receiver"/>
</dbReference>
<evidence type="ECO:0000259" key="12">
    <source>
        <dbReference type="PROSITE" id="PS51755"/>
    </source>
</evidence>